<dbReference type="RefSeq" id="WP_156684620.1">
    <property type="nucleotide sequence ID" value="NZ_CACRUA010000026.1"/>
</dbReference>
<dbReference type="GO" id="GO:0003677">
    <property type="term" value="F:DNA binding"/>
    <property type="evidence" value="ECO:0007669"/>
    <property type="project" value="UniProtKB-KW"/>
</dbReference>
<dbReference type="SMART" id="SM00530">
    <property type="entry name" value="HTH_XRE"/>
    <property type="match status" value="1"/>
</dbReference>
<dbReference type="InterPro" id="IPR010982">
    <property type="entry name" value="Lambda_DNA-bd_dom_sf"/>
</dbReference>
<keyword evidence="2" id="KW-0812">Transmembrane</keyword>
<dbReference type="PROSITE" id="PS50943">
    <property type="entry name" value="HTH_CROC1"/>
    <property type="match status" value="1"/>
</dbReference>
<dbReference type="InterPro" id="IPR001387">
    <property type="entry name" value="Cro/C1-type_HTH"/>
</dbReference>
<protein>
    <submittedName>
        <fullName evidence="4">Transcriptional repressor DicA</fullName>
    </submittedName>
</protein>
<dbReference type="PANTHER" id="PTHR46558">
    <property type="entry name" value="TRACRIPTIONAL REGULATORY PROTEIN-RELATED-RELATED"/>
    <property type="match status" value="1"/>
</dbReference>
<keyword evidence="2" id="KW-1133">Transmembrane helix</keyword>
<dbReference type="EMBL" id="CACRUA010000026">
    <property type="protein sequence ID" value="VYU40846.1"/>
    <property type="molecule type" value="Genomic_DNA"/>
</dbReference>
<keyword evidence="1" id="KW-0238">DNA-binding</keyword>
<proteinExistence type="predicted"/>
<evidence type="ECO:0000313" key="4">
    <source>
        <dbReference type="EMBL" id="VYU40846.1"/>
    </source>
</evidence>
<feature type="domain" description="HTH cro/C1-type" evidence="3">
    <location>
        <begin position="7"/>
        <end position="61"/>
    </location>
</feature>
<name>A0A6N3EGN3_CLOSY</name>
<keyword evidence="2" id="KW-0472">Membrane</keyword>
<dbReference type="Pfam" id="PF01381">
    <property type="entry name" value="HTH_3"/>
    <property type="match status" value="1"/>
</dbReference>
<accession>A0A6N3EGN3</accession>
<evidence type="ECO:0000256" key="1">
    <source>
        <dbReference type="ARBA" id="ARBA00023125"/>
    </source>
</evidence>
<dbReference type="SUPFAM" id="SSF47413">
    <property type="entry name" value="lambda repressor-like DNA-binding domains"/>
    <property type="match status" value="1"/>
</dbReference>
<evidence type="ECO:0000259" key="3">
    <source>
        <dbReference type="PROSITE" id="PS50943"/>
    </source>
</evidence>
<dbReference type="AlphaFoldDB" id="A0A6N3EGN3"/>
<sequence length="250" mass="26157">MEFREQLMELRKQRGWSQEQLGAKIGVTRQTVSKWETGDTTPELAKLIELSSLFEISVDQLIGIEERKDTAPVYIHETGWNYEYKSKTTFWGLPLVHINVGRGLRRAKGVIAVGNCSVGIISTGGLSAGIISIGGLSGGIVSIGGLSIALLLSVGGVSIGTIALGGLAVGYFAAGGLALGVYSLGGCAAASRVAAGGAARGVIAIGDQVRGTVAFPLKNGVSSVEIRQAILDKFPGTWKWLVRLYGTLGR</sequence>
<organism evidence="4">
    <name type="scientific">Clostridium symbiosum</name>
    <name type="common">Bacteroides symbiosus</name>
    <dbReference type="NCBI Taxonomy" id="1512"/>
    <lineage>
        <taxon>Bacteria</taxon>
        <taxon>Bacillati</taxon>
        <taxon>Bacillota</taxon>
        <taxon>Clostridia</taxon>
        <taxon>Lachnospirales</taxon>
        <taxon>Lachnospiraceae</taxon>
        <taxon>Otoolea</taxon>
    </lineage>
</organism>
<reference evidence="4" key="1">
    <citation type="submission" date="2019-11" db="EMBL/GenBank/DDBJ databases">
        <authorList>
            <person name="Feng L."/>
        </authorList>
    </citation>
    <scope>NUCLEOTIDE SEQUENCE</scope>
    <source>
        <strain evidence="4">CsymbiosumLFYP84</strain>
    </source>
</reference>
<gene>
    <name evidence="4" type="ORF">CSLFYP84_02132</name>
</gene>
<evidence type="ECO:0000256" key="2">
    <source>
        <dbReference type="SAM" id="Phobius"/>
    </source>
</evidence>
<dbReference type="PANTHER" id="PTHR46558:SF13">
    <property type="entry name" value="HTH-TYPE TRANSCRIPTIONAL REGULATOR IMMR"/>
    <property type="match status" value="1"/>
</dbReference>
<dbReference type="CDD" id="cd00093">
    <property type="entry name" value="HTH_XRE"/>
    <property type="match status" value="1"/>
</dbReference>
<dbReference type="Gene3D" id="1.10.260.40">
    <property type="entry name" value="lambda repressor-like DNA-binding domains"/>
    <property type="match status" value="1"/>
</dbReference>
<feature type="transmembrane region" description="Helical" evidence="2">
    <location>
        <begin position="110"/>
        <end position="136"/>
    </location>
</feature>